<dbReference type="EMBL" id="GBRH01183130">
    <property type="protein sequence ID" value="JAE14766.1"/>
    <property type="molecule type" value="Transcribed_RNA"/>
</dbReference>
<organism evidence="2">
    <name type="scientific">Arundo donax</name>
    <name type="common">Giant reed</name>
    <name type="synonym">Donax arundinaceus</name>
    <dbReference type="NCBI Taxonomy" id="35708"/>
    <lineage>
        <taxon>Eukaryota</taxon>
        <taxon>Viridiplantae</taxon>
        <taxon>Streptophyta</taxon>
        <taxon>Embryophyta</taxon>
        <taxon>Tracheophyta</taxon>
        <taxon>Spermatophyta</taxon>
        <taxon>Magnoliopsida</taxon>
        <taxon>Liliopsida</taxon>
        <taxon>Poales</taxon>
        <taxon>Poaceae</taxon>
        <taxon>PACMAD clade</taxon>
        <taxon>Arundinoideae</taxon>
        <taxon>Arundineae</taxon>
        <taxon>Arundo</taxon>
    </lineage>
</organism>
<evidence type="ECO:0000313" key="2">
    <source>
        <dbReference type="EMBL" id="JAE14766.1"/>
    </source>
</evidence>
<accession>A0A0A9FWT5</accession>
<evidence type="ECO:0000256" key="1">
    <source>
        <dbReference type="SAM" id="Phobius"/>
    </source>
</evidence>
<keyword evidence="1" id="KW-0472">Membrane</keyword>
<keyword evidence="1" id="KW-0812">Transmembrane</keyword>
<proteinExistence type="predicted"/>
<protein>
    <submittedName>
        <fullName evidence="2">Uncharacterized protein</fullName>
    </submittedName>
</protein>
<reference evidence="2" key="1">
    <citation type="submission" date="2014-09" db="EMBL/GenBank/DDBJ databases">
        <authorList>
            <person name="Magalhaes I.L.F."/>
            <person name="Oliveira U."/>
            <person name="Santos F.R."/>
            <person name="Vidigal T.H.D.A."/>
            <person name="Brescovit A.D."/>
            <person name="Santos A.J."/>
        </authorList>
    </citation>
    <scope>NUCLEOTIDE SEQUENCE</scope>
    <source>
        <tissue evidence="2">Shoot tissue taken approximately 20 cm above the soil surface</tissue>
    </source>
</reference>
<sequence>MSKSNPIQQSINYVLLVADVNGLFLAVLVWCMDLMQY</sequence>
<dbReference type="AlphaFoldDB" id="A0A0A9FWT5"/>
<name>A0A0A9FWT5_ARUDO</name>
<feature type="transmembrane region" description="Helical" evidence="1">
    <location>
        <begin position="12"/>
        <end position="30"/>
    </location>
</feature>
<reference evidence="2" key="2">
    <citation type="journal article" date="2015" name="Data Brief">
        <title>Shoot transcriptome of the giant reed, Arundo donax.</title>
        <authorList>
            <person name="Barrero R.A."/>
            <person name="Guerrero F.D."/>
            <person name="Moolhuijzen P."/>
            <person name="Goolsby J.A."/>
            <person name="Tidwell J."/>
            <person name="Bellgard S.E."/>
            <person name="Bellgard M.I."/>
        </authorList>
    </citation>
    <scope>NUCLEOTIDE SEQUENCE</scope>
    <source>
        <tissue evidence="2">Shoot tissue taken approximately 20 cm above the soil surface</tissue>
    </source>
</reference>
<keyword evidence="1" id="KW-1133">Transmembrane helix</keyword>